<keyword evidence="2" id="KW-1185">Reference proteome</keyword>
<dbReference type="Proteomes" id="UP000030671">
    <property type="component" value="Unassembled WGS sequence"/>
</dbReference>
<evidence type="ECO:0000313" key="2">
    <source>
        <dbReference type="Proteomes" id="UP000030671"/>
    </source>
</evidence>
<dbReference type="OrthoDB" id="274752at2759"/>
<dbReference type="EMBL" id="KI925460">
    <property type="protein sequence ID" value="ETW79807.1"/>
    <property type="molecule type" value="Genomic_DNA"/>
</dbReference>
<accession>W4K1Y9</accession>
<dbReference type="KEGG" id="hir:HETIRDRAFT_321825"/>
<dbReference type="HOGENOM" id="CLU_122989_2_0_1"/>
<dbReference type="InParanoid" id="W4K1Y9"/>
<name>W4K1Y9_HETIT</name>
<dbReference type="PANTHER" id="PTHR28207">
    <property type="entry name" value="ATP SYNTHASE SUBUNIT H, MITOCHONDRIAL"/>
    <property type="match status" value="1"/>
</dbReference>
<gene>
    <name evidence="1" type="ORF">HETIRDRAFT_321825</name>
</gene>
<reference evidence="1 2" key="1">
    <citation type="journal article" date="2012" name="New Phytol.">
        <title>Insight into trade-off between wood decay and parasitism from the genome of a fungal forest pathogen.</title>
        <authorList>
            <person name="Olson A."/>
            <person name="Aerts A."/>
            <person name="Asiegbu F."/>
            <person name="Belbahri L."/>
            <person name="Bouzid O."/>
            <person name="Broberg A."/>
            <person name="Canback B."/>
            <person name="Coutinho P.M."/>
            <person name="Cullen D."/>
            <person name="Dalman K."/>
            <person name="Deflorio G."/>
            <person name="van Diepen L.T."/>
            <person name="Dunand C."/>
            <person name="Duplessis S."/>
            <person name="Durling M."/>
            <person name="Gonthier P."/>
            <person name="Grimwood J."/>
            <person name="Fossdal C.G."/>
            <person name="Hansson D."/>
            <person name="Henrissat B."/>
            <person name="Hietala A."/>
            <person name="Himmelstrand K."/>
            <person name="Hoffmeister D."/>
            <person name="Hogberg N."/>
            <person name="James T.Y."/>
            <person name="Karlsson M."/>
            <person name="Kohler A."/>
            <person name="Kues U."/>
            <person name="Lee Y.H."/>
            <person name="Lin Y.C."/>
            <person name="Lind M."/>
            <person name="Lindquist E."/>
            <person name="Lombard V."/>
            <person name="Lucas S."/>
            <person name="Lunden K."/>
            <person name="Morin E."/>
            <person name="Murat C."/>
            <person name="Park J."/>
            <person name="Raffaello T."/>
            <person name="Rouze P."/>
            <person name="Salamov A."/>
            <person name="Schmutz J."/>
            <person name="Solheim H."/>
            <person name="Stahlberg J."/>
            <person name="Velez H."/>
            <person name="de Vries R.P."/>
            <person name="Wiebenga A."/>
            <person name="Woodward S."/>
            <person name="Yakovlev I."/>
            <person name="Garbelotto M."/>
            <person name="Martin F."/>
            <person name="Grigoriev I.V."/>
            <person name="Stenlid J."/>
        </authorList>
    </citation>
    <scope>NUCLEOTIDE SEQUENCE [LARGE SCALE GENOMIC DNA]</scope>
    <source>
        <strain evidence="1 2">TC 32-1</strain>
    </source>
</reference>
<evidence type="ECO:0000313" key="1">
    <source>
        <dbReference type="EMBL" id="ETW79807.1"/>
    </source>
</evidence>
<organism evidence="1 2">
    <name type="scientific">Heterobasidion irregulare (strain TC 32-1)</name>
    <dbReference type="NCBI Taxonomy" id="747525"/>
    <lineage>
        <taxon>Eukaryota</taxon>
        <taxon>Fungi</taxon>
        <taxon>Dikarya</taxon>
        <taxon>Basidiomycota</taxon>
        <taxon>Agaricomycotina</taxon>
        <taxon>Agaricomycetes</taxon>
        <taxon>Russulales</taxon>
        <taxon>Bondarzewiaceae</taxon>
        <taxon>Heterobasidion</taxon>
        <taxon>Heterobasidion annosum species complex</taxon>
    </lineage>
</organism>
<sequence length="104" mass="10876">IYTDDLGSLLDLVQDLYLKELKAYKAPPAAKDAHVGVVKAYSAPAAPKPPTLPTDIASELSAYDAAEPTRAAVESIPVAAGQSGAGAEAYLAFLEADEKEEVHH</sequence>
<dbReference type="AlphaFoldDB" id="W4K1Y9"/>
<feature type="non-terminal residue" evidence="1">
    <location>
        <position position="1"/>
    </location>
</feature>
<protein>
    <submittedName>
        <fullName evidence="1">Uncharacterized protein</fullName>
    </submittedName>
</protein>
<dbReference type="InterPro" id="IPR019711">
    <property type="entry name" value="ATP_synth_F0_suH"/>
</dbReference>
<dbReference type="PANTHER" id="PTHR28207:SF1">
    <property type="entry name" value="ATP SYNTHASE SUBUNIT H, MITOCHONDRIAL"/>
    <property type="match status" value="1"/>
</dbReference>
<dbReference type="Pfam" id="PF10775">
    <property type="entry name" value="ATP_sub_h"/>
    <property type="match status" value="1"/>
</dbReference>
<dbReference type="RefSeq" id="XP_009548353.1">
    <property type="nucleotide sequence ID" value="XM_009550058.1"/>
</dbReference>
<dbReference type="GO" id="GO:0046933">
    <property type="term" value="F:proton-transporting ATP synthase activity, rotational mechanism"/>
    <property type="evidence" value="ECO:0007669"/>
    <property type="project" value="TreeGrafter"/>
</dbReference>
<proteinExistence type="predicted"/>
<dbReference type="GeneID" id="20670786"/>
<dbReference type="STRING" id="747525.W4K1Y9"/>